<dbReference type="GO" id="GO:0005178">
    <property type="term" value="F:integrin binding"/>
    <property type="evidence" value="ECO:0007669"/>
    <property type="project" value="TreeGrafter"/>
</dbReference>
<dbReference type="Pfam" id="PF20806">
    <property type="entry name" value="Integrin_A_Ig_3"/>
    <property type="match status" value="2"/>
</dbReference>
<dbReference type="Gene3D" id="1.20.5.930">
    <property type="entry name" value="Bicelle-embedded integrin alpha(iib) transmembrane segment"/>
    <property type="match status" value="1"/>
</dbReference>
<keyword evidence="9 13" id="KW-0472">Membrane</keyword>
<feature type="chain" id="PRO_5036530402" evidence="13">
    <location>
        <begin position="21"/>
        <end position="1123"/>
    </location>
</feature>
<dbReference type="InterPro" id="IPR013649">
    <property type="entry name" value="Integrin_alpha_Ig-like_1"/>
</dbReference>
<dbReference type="InterPro" id="IPR018184">
    <property type="entry name" value="Integrin_alpha_C_CS"/>
</dbReference>
<evidence type="ECO:0000256" key="4">
    <source>
        <dbReference type="ARBA" id="ARBA00022729"/>
    </source>
</evidence>
<dbReference type="SMART" id="SM00191">
    <property type="entry name" value="Int_alpha"/>
    <property type="match status" value="5"/>
</dbReference>
<evidence type="ECO:0000256" key="10">
    <source>
        <dbReference type="ARBA" id="ARBA00023157"/>
    </source>
</evidence>
<feature type="domain" description="Integrin alpha second immunoglobulin-like" evidence="15">
    <location>
        <begin position="632"/>
        <end position="765"/>
    </location>
</feature>
<dbReference type="GO" id="GO:0033627">
    <property type="term" value="P:cell adhesion mediated by integrin"/>
    <property type="evidence" value="ECO:0007669"/>
    <property type="project" value="TreeGrafter"/>
</dbReference>
<dbReference type="EMBL" id="ACPB03022228">
    <property type="status" value="NOT_ANNOTATED_CDS"/>
    <property type="molecule type" value="Genomic_DNA"/>
</dbReference>
<dbReference type="FunFam" id="1.20.5.930:FF:000001">
    <property type="entry name" value="Integrin subunit alpha V"/>
    <property type="match status" value="1"/>
</dbReference>
<dbReference type="OMA" id="HTYELIN"/>
<evidence type="ECO:0000256" key="2">
    <source>
        <dbReference type="ARBA" id="ARBA00008054"/>
    </source>
</evidence>
<dbReference type="HOGENOM" id="CLU_004111_1_0_1"/>
<keyword evidence="3 13" id="KW-0812">Transmembrane</keyword>
<organism evidence="17 18">
    <name type="scientific">Rhodnius prolixus</name>
    <name type="common">Triatomid bug</name>
    <dbReference type="NCBI Taxonomy" id="13249"/>
    <lineage>
        <taxon>Eukaryota</taxon>
        <taxon>Metazoa</taxon>
        <taxon>Ecdysozoa</taxon>
        <taxon>Arthropoda</taxon>
        <taxon>Hexapoda</taxon>
        <taxon>Insecta</taxon>
        <taxon>Pterygota</taxon>
        <taxon>Neoptera</taxon>
        <taxon>Paraneoptera</taxon>
        <taxon>Hemiptera</taxon>
        <taxon>Heteroptera</taxon>
        <taxon>Panheteroptera</taxon>
        <taxon>Cimicomorpha</taxon>
        <taxon>Reduviidae</taxon>
        <taxon>Triatominae</taxon>
        <taxon>Rhodnius</taxon>
    </lineage>
</organism>
<sequence>MDLGFYFSLLVLTFCSTSFSFNFETRLPVIKKGGEGTYFGFSVAEHQFSEQNQNLLNNLLLVGAPLDQNRQPKTNKSGALWSCPITTLYYDCEQVVTDGKTVFGASKLVAPIDDEIKNGQWLGVTVRSEGTDGKVLVCAHRYINKKTDQESEHVHGRGLCYTLTNRLQHSGCIDPCKNRPTNRAHEQFGYCQAGTSGLITNDTLLVGSPGPYTWRGTIFVLSILDDFLSRDKTMYYSPLTEKTAPIDKYSYLGMSVAAGDFFGNGLAYAAGAPRSNGNGEVVIFTKVKAVTIMKPVMTLTGDMYTSNFGYDMTTADVNGDKRVDLIVGAPNYFDKNEGGAIYIYLNLNNDCSLKCLPPIKLTGQPESRYGIAITNLGDINKDGYEDIAVGAPYEDLGKVYIYLGSRNGTITEPSQIILGSDYNLETFGYSLSGGLDMDNNGYPDLLIGAFESSSVVLLRTRPIIELTTTVGPETALTGIDPNKNGCPVDPHSNLTCFTFETCVSVQAVMKLVAAGTGLRMNYTLRADVYRRIPRVFIGPQFNVKPHIMHKVIYLRQDRGELKHCHSDTVYIKQSPIIKDIQTAVAMRLSYTMLQDVPVPPKPGDPLPRMDNFPILDQQQADRVVRATFLKDCGENDICESQLTVDASLDLPLSSNKWDLILGELKEFLLNVTVHNLQESAYESYLVIKHSPSVSYIAQLKGKSHSCEKGSEVDVVCSLGNPFERNAEVNIVLRFEPLISIDEVNEVQFDLSANTTSQLVESDPSKTLIAKVVRKAKLTIRGRTLLGLNHILSFLFVNRSARPEEVIYGGEVRGESMMKYKDQPGSRIKHVYEVYNNGPWHVSGLGVHVDWPFQVANNKPIGKWLLYLDEEPTADGKRTSSNFTLSFFLLVIILCFMNFLVHAKFYTLPFYINNYPVKKKFTKEVSMLAKLGYLSNLKERGQFLGGTDNNGNTSAGSQYARLRRKREVEMIVRKDSDNIVRMNCKAGTAKCIKFHCVFYKLSASQSATLTIKARLWNSTLVEDYSRVKAAEIASNAKIYVHAPGLVITSEPNEIEARAVTVAKVGGFPEQQVTDGVELWIILVGVVAGLILLLLIVLLLWKCGFFKRTRPYPTLSGNLEKRNDD</sequence>
<dbReference type="GO" id="GO:0007157">
    <property type="term" value="P:heterophilic cell-cell adhesion via plasma membrane cell adhesion molecules"/>
    <property type="evidence" value="ECO:0007669"/>
    <property type="project" value="UniProtKB-ARBA"/>
</dbReference>
<keyword evidence="4 13" id="KW-0732">Signal</keyword>
<dbReference type="EMBL" id="ACPB03022229">
    <property type="status" value="NOT_ANNOTATED_CDS"/>
    <property type="molecule type" value="Genomic_DNA"/>
</dbReference>
<evidence type="ECO:0000256" key="11">
    <source>
        <dbReference type="ARBA" id="ARBA00023170"/>
    </source>
</evidence>
<dbReference type="GO" id="GO:0048513">
    <property type="term" value="P:animal organ development"/>
    <property type="evidence" value="ECO:0007669"/>
    <property type="project" value="UniProtKB-ARBA"/>
</dbReference>
<dbReference type="GO" id="GO:0007160">
    <property type="term" value="P:cell-matrix adhesion"/>
    <property type="evidence" value="ECO:0007669"/>
    <property type="project" value="TreeGrafter"/>
</dbReference>
<feature type="transmembrane region" description="Helical" evidence="13">
    <location>
        <begin position="882"/>
        <end position="900"/>
    </location>
</feature>
<dbReference type="InterPro" id="IPR013517">
    <property type="entry name" value="FG-GAP"/>
</dbReference>
<evidence type="ECO:0000256" key="3">
    <source>
        <dbReference type="ARBA" id="ARBA00022692"/>
    </source>
</evidence>
<feature type="transmembrane region" description="Helical" evidence="13">
    <location>
        <begin position="1077"/>
        <end position="1099"/>
    </location>
</feature>
<dbReference type="Gene3D" id="2.130.10.130">
    <property type="entry name" value="Integrin alpha, N-terminal"/>
    <property type="match status" value="1"/>
</dbReference>
<feature type="domain" description="Integrin alpha third immunoglobulin-like" evidence="16">
    <location>
        <begin position="799"/>
        <end position="873"/>
    </location>
</feature>
<dbReference type="PROSITE" id="PS51470">
    <property type="entry name" value="FG_GAP"/>
    <property type="match status" value="4"/>
</dbReference>
<reference evidence="17" key="1">
    <citation type="submission" date="2015-05" db="UniProtKB">
        <authorList>
            <consortium name="EnsemblMetazoa"/>
        </authorList>
    </citation>
    <scope>IDENTIFICATION</scope>
</reference>
<dbReference type="GO" id="GO:0008305">
    <property type="term" value="C:integrin complex"/>
    <property type="evidence" value="ECO:0007669"/>
    <property type="project" value="InterPro"/>
</dbReference>
<dbReference type="SUPFAM" id="SSF69318">
    <property type="entry name" value="Integrin alpha N-terminal domain"/>
    <property type="match status" value="1"/>
</dbReference>
<keyword evidence="11 13" id="KW-0675">Receptor</keyword>
<dbReference type="PANTHER" id="PTHR23220">
    <property type="entry name" value="INTEGRIN ALPHA"/>
    <property type="match status" value="1"/>
</dbReference>
<evidence type="ECO:0000256" key="8">
    <source>
        <dbReference type="ARBA" id="ARBA00023037"/>
    </source>
</evidence>
<evidence type="ECO:0000259" key="14">
    <source>
        <dbReference type="Pfam" id="PF08441"/>
    </source>
</evidence>
<protein>
    <submittedName>
        <fullName evidence="17">Integrin_alpha2 domain-containing protein</fullName>
    </submittedName>
</protein>
<dbReference type="AlphaFoldDB" id="T1IG31"/>
<dbReference type="EMBL" id="ACPB03022230">
    <property type="status" value="NOT_ANNOTATED_CDS"/>
    <property type="molecule type" value="Genomic_DNA"/>
</dbReference>
<comment type="caution">
    <text evidence="13">Lacks conserved residue(s) required for the propagation of feature annotation.</text>
</comment>
<evidence type="ECO:0000256" key="13">
    <source>
        <dbReference type="RuleBase" id="RU003762"/>
    </source>
</evidence>
<evidence type="ECO:0000259" key="15">
    <source>
        <dbReference type="Pfam" id="PF20805"/>
    </source>
</evidence>
<dbReference type="Proteomes" id="UP000015103">
    <property type="component" value="Unassembled WGS sequence"/>
</dbReference>
<dbReference type="STRING" id="13249.T1IG31"/>
<dbReference type="GO" id="GO:0007229">
    <property type="term" value="P:integrin-mediated signaling pathway"/>
    <property type="evidence" value="ECO:0007669"/>
    <property type="project" value="UniProtKB-KW"/>
</dbReference>
<evidence type="ECO:0000256" key="9">
    <source>
        <dbReference type="ARBA" id="ARBA00023136"/>
    </source>
</evidence>
<dbReference type="PRINTS" id="PR01185">
    <property type="entry name" value="INTEGRINA"/>
</dbReference>
<dbReference type="Pfam" id="PF08441">
    <property type="entry name" value="Integrin_A_Ig_1"/>
    <property type="match status" value="1"/>
</dbReference>
<dbReference type="InterPro" id="IPR000413">
    <property type="entry name" value="Integrin_alpha"/>
</dbReference>
<evidence type="ECO:0000259" key="16">
    <source>
        <dbReference type="Pfam" id="PF20806"/>
    </source>
</evidence>
<dbReference type="GO" id="GO:0009897">
    <property type="term" value="C:external side of plasma membrane"/>
    <property type="evidence" value="ECO:0007669"/>
    <property type="project" value="TreeGrafter"/>
</dbReference>
<dbReference type="Pfam" id="PF20805">
    <property type="entry name" value="Integrin_A_Ig_2"/>
    <property type="match status" value="1"/>
</dbReference>
<keyword evidence="6 13" id="KW-0130">Cell adhesion</keyword>
<dbReference type="InterPro" id="IPR013519">
    <property type="entry name" value="Int_alpha_beta-p"/>
</dbReference>
<dbReference type="PROSITE" id="PS00242">
    <property type="entry name" value="INTEGRIN_ALPHA"/>
    <property type="match status" value="1"/>
</dbReference>
<comment type="similarity">
    <text evidence="2 13">Belongs to the integrin alpha chain family.</text>
</comment>
<dbReference type="InterPro" id="IPR048285">
    <property type="entry name" value="Integrin_alpha_Ig-like_2"/>
</dbReference>
<dbReference type="PANTHER" id="PTHR23220:SF122">
    <property type="entry name" value="INTEGRIN ALPHA-PS1"/>
    <property type="match status" value="1"/>
</dbReference>
<name>T1IG31_RHOPR</name>
<dbReference type="Gene3D" id="2.60.40.1530">
    <property type="entry name" value="ntegrin, alpha v. Chain A, domain 4"/>
    <property type="match status" value="1"/>
</dbReference>
<dbReference type="EnsemblMetazoa" id="RPRC015250-RA">
    <property type="protein sequence ID" value="RPRC015250-PA"/>
    <property type="gene ID" value="RPRC015250"/>
</dbReference>
<dbReference type="FunCoup" id="T1IG31">
    <property type="interactions" value="162"/>
</dbReference>
<keyword evidence="10" id="KW-1015">Disulfide bond</keyword>
<keyword evidence="12" id="KW-0325">Glycoprotein</keyword>
<dbReference type="InterPro" id="IPR048286">
    <property type="entry name" value="Integrin_alpha_Ig-like_3"/>
</dbReference>
<evidence type="ECO:0000256" key="12">
    <source>
        <dbReference type="ARBA" id="ARBA00023180"/>
    </source>
</evidence>
<proteinExistence type="inferred from homology"/>
<evidence type="ECO:0000313" key="17">
    <source>
        <dbReference type="EnsemblMetazoa" id="RPRC015250-PA"/>
    </source>
</evidence>
<evidence type="ECO:0000256" key="7">
    <source>
        <dbReference type="ARBA" id="ARBA00022989"/>
    </source>
</evidence>
<evidence type="ECO:0000256" key="6">
    <source>
        <dbReference type="ARBA" id="ARBA00022889"/>
    </source>
</evidence>
<feature type="domain" description="Integrin alpha first immunoglubulin-like" evidence="14">
    <location>
        <begin position="460"/>
        <end position="626"/>
    </location>
</feature>
<keyword evidence="18" id="KW-1185">Reference proteome</keyword>
<keyword evidence="8 13" id="KW-0401">Integrin</keyword>
<dbReference type="InterPro" id="IPR028994">
    <property type="entry name" value="Integrin_alpha_N"/>
</dbReference>
<evidence type="ECO:0000256" key="5">
    <source>
        <dbReference type="ARBA" id="ARBA00022737"/>
    </source>
</evidence>
<keyword evidence="5" id="KW-0677">Repeat</keyword>
<dbReference type="InterPro" id="IPR032695">
    <property type="entry name" value="Integrin_dom_sf"/>
</dbReference>
<feature type="signal peptide" evidence="13">
    <location>
        <begin position="1"/>
        <end position="20"/>
    </location>
</feature>
<comment type="subcellular location">
    <subcellularLocation>
        <location evidence="1 13">Membrane</location>
        <topology evidence="1 13">Single-pass type I membrane protein</topology>
    </subcellularLocation>
</comment>
<dbReference type="VEuPathDB" id="VectorBase:RPRC015250"/>
<accession>T1IG31</accession>
<dbReference type="Pfam" id="PF01839">
    <property type="entry name" value="FG-GAP"/>
    <property type="match status" value="2"/>
</dbReference>
<evidence type="ECO:0000313" key="18">
    <source>
        <dbReference type="Proteomes" id="UP000015103"/>
    </source>
</evidence>
<dbReference type="SUPFAM" id="SSF69179">
    <property type="entry name" value="Integrin domains"/>
    <property type="match status" value="3"/>
</dbReference>
<feature type="domain" description="Integrin alpha third immunoglobulin-like" evidence="16">
    <location>
        <begin position="960"/>
        <end position="1042"/>
    </location>
</feature>
<dbReference type="InParanoid" id="T1IG31"/>
<dbReference type="Gene3D" id="2.60.40.1510">
    <property type="entry name" value="ntegrin, alpha v. Chain A, domain 3"/>
    <property type="match status" value="1"/>
</dbReference>
<dbReference type="Gene3D" id="2.60.40.1460">
    <property type="entry name" value="Integrin domains. Chain A, domain 2"/>
    <property type="match status" value="1"/>
</dbReference>
<dbReference type="eggNOG" id="KOG3637">
    <property type="taxonomic scope" value="Eukaryota"/>
</dbReference>
<keyword evidence="7 13" id="KW-1133">Transmembrane helix</keyword>
<evidence type="ECO:0000256" key="1">
    <source>
        <dbReference type="ARBA" id="ARBA00004479"/>
    </source>
</evidence>